<dbReference type="PIRSF" id="PIRSF001109">
    <property type="entry name" value="Ad_hcy_hydrolase"/>
    <property type="match status" value="1"/>
</dbReference>
<dbReference type="Pfam" id="PF00670">
    <property type="entry name" value="AdoHcyase_NAD"/>
    <property type="match status" value="1"/>
</dbReference>
<dbReference type="GO" id="GO:0004013">
    <property type="term" value="F:adenosylhomocysteinase activity"/>
    <property type="evidence" value="ECO:0007669"/>
    <property type="project" value="UniProtKB-UniRule"/>
</dbReference>
<dbReference type="Gene3D" id="3.40.50.1480">
    <property type="entry name" value="Adenosylhomocysteinase-like"/>
    <property type="match status" value="1"/>
</dbReference>
<evidence type="ECO:0000256" key="8">
    <source>
        <dbReference type="RuleBase" id="RU000548"/>
    </source>
</evidence>
<keyword evidence="5" id="KW-0963">Cytoplasm</keyword>
<keyword evidence="2 5" id="KW-0554">One-carbon metabolism</keyword>
<evidence type="ECO:0000313" key="11">
    <source>
        <dbReference type="EMBL" id="SEF26977.1"/>
    </source>
</evidence>
<evidence type="ECO:0000256" key="9">
    <source>
        <dbReference type="RuleBase" id="RU004166"/>
    </source>
</evidence>
<evidence type="ECO:0000256" key="6">
    <source>
        <dbReference type="PIRSR" id="PIRSR001109-1"/>
    </source>
</evidence>
<dbReference type="PROSITE" id="PS00738">
    <property type="entry name" value="ADOHCYASE_1"/>
    <property type="match status" value="1"/>
</dbReference>
<dbReference type="RefSeq" id="WP_086677685.1">
    <property type="nucleotide sequence ID" value="NZ_FNUJ01000003.1"/>
</dbReference>
<comment type="pathway">
    <text evidence="5 8">Amino-acid biosynthesis; L-homocysteine biosynthesis; L-homocysteine from S-adenosyl-L-homocysteine: step 1/1.</text>
</comment>
<comment type="function">
    <text evidence="5">May play a key role in the regulation of the intracellular concentration of adenosylhomocysteine.</text>
</comment>
<dbReference type="Gene3D" id="3.40.50.720">
    <property type="entry name" value="NAD(P)-binding Rossmann-like Domain"/>
    <property type="match status" value="1"/>
</dbReference>
<feature type="binding site" evidence="5 6">
    <location>
        <position position="213"/>
    </location>
    <ligand>
        <name>substrate</name>
    </ligand>
</feature>
<comment type="subcellular location">
    <subcellularLocation>
        <location evidence="5">Cytoplasm</location>
    </subcellularLocation>
</comment>
<feature type="binding site" evidence="5 6">
    <location>
        <position position="151"/>
    </location>
    <ligand>
        <name>substrate</name>
    </ligand>
</feature>
<protein>
    <recommendedName>
        <fullName evidence="5">Adenosylhomocysteinase</fullName>
        <ecNumber evidence="5">3.13.2.1</ecNumber>
    </recommendedName>
    <alternativeName>
        <fullName evidence="5">S-adenosyl-L-homocysteine hydrolase</fullName>
        <shortName evidence="5">AdoHcyase</shortName>
    </alternativeName>
</protein>
<sequence>MTPESVAKRHQTRNGIEFAVADLEAAEFGRKEIRLAEHEMPGLMALRREYAEVYPLRGARVSGSLHMTVQTAVLIETLVALGAEVRWASCNIFSTQDHAAAAIVVGPHGTAEEPKGVPVFAWKGESLEEYWWCTERMLTWDGEGPNMILDDGGDATMLVHKGTEFEKSGVVPTPDENTSDEFKVFLELLRGSVAADKDKWTKIGAGIRGVTEETTTGVLRLYQLAAAGELLFPAINVNDAVTKSKFDNRYGIRHSLIDGINRGTDVLIGGKVAVVCGYGDVGKGAAESLRGQGARVVVTEIDPICALQAAMDGYQVRTLENALPEADIVITTTGNKDVVLVEHMAKMKHQAILGNIGHFDNELDMAGLARYPGIRRINIKPQVDEWIFPNGNTIIVLSEGRLLNLGNATGHPSFVMSNSFSNQVIAQIELFTKHEEYDKEVFRLPKKLDEKVAKIHLDALGGELTKLTKEQAEYIDVDVEGPFKPEHYRY</sequence>
<feature type="binding site" evidence="5">
    <location>
        <begin position="277"/>
        <end position="282"/>
    </location>
    <ligand>
        <name>NAD(+)</name>
        <dbReference type="ChEBI" id="CHEBI:57540"/>
    </ligand>
</feature>
<dbReference type="HAMAP" id="MF_00563">
    <property type="entry name" value="AdoHcyase"/>
    <property type="match status" value="1"/>
</dbReference>
<dbReference type="InterPro" id="IPR000043">
    <property type="entry name" value="Adenosylhomocysteinase-like"/>
</dbReference>
<feature type="binding site" evidence="5 6">
    <location>
        <position position="243"/>
    </location>
    <ligand>
        <name>substrate</name>
    </ligand>
</feature>
<keyword evidence="12" id="KW-1185">Reference proteome</keyword>
<feature type="binding site" evidence="5 6">
    <location>
        <position position="68"/>
    </location>
    <ligand>
        <name>substrate</name>
    </ligand>
</feature>
<dbReference type="InterPro" id="IPR036291">
    <property type="entry name" value="NAD(P)-bd_dom_sf"/>
</dbReference>
<evidence type="ECO:0000256" key="4">
    <source>
        <dbReference type="ARBA" id="ARBA00023027"/>
    </source>
</evidence>
<dbReference type="GO" id="GO:0006730">
    <property type="term" value="P:one-carbon metabolic process"/>
    <property type="evidence" value="ECO:0007669"/>
    <property type="project" value="UniProtKB-UniRule"/>
</dbReference>
<dbReference type="EC" id="3.13.2.1" evidence="5"/>
<dbReference type="PANTHER" id="PTHR23420:SF0">
    <property type="entry name" value="ADENOSYLHOMOCYSTEINASE"/>
    <property type="match status" value="1"/>
</dbReference>
<dbReference type="SMART" id="SM00996">
    <property type="entry name" value="AdoHcyase"/>
    <property type="match status" value="1"/>
</dbReference>
<evidence type="ECO:0000256" key="5">
    <source>
        <dbReference type="HAMAP-Rule" id="MF_00563"/>
    </source>
</evidence>
<keyword evidence="3 5" id="KW-0378">Hydrolase</keyword>
<dbReference type="FunFam" id="3.40.50.720:FF:000004">
    <property type="entry name" value="Adenosylhomocysteinase"/>
    <property type="match status" value="1"/>
</dbReference>
<dbReference type="GO" id="GO:0071269">
    <property type="term" value="P:L-homocysteine biosynthetic process"/>
    <property type="evidence" value="ECO:0007669"/>
    <property type="project" value="UniProtKB-UniRule"/>
</dbReference>
<dbReference type="InterPro" id="IPR020082">
    <property type="entry name" value="S-Ado-L-homoCys_hydrolase_CS"/>
</dbReference>
<dbReference type="STRING" id="218821.SAMN05421837_103574"/>
<dbReference type="InterPro" id="IPR042172">
    <property type="entry name" value="Adenosylhomocyst_ase-like_sf"/>
</dbReference>
<dbReference type="SUPFAM" id="SSF51735">
    <property type="entry name" value="NAD(P)-binding Rossmann-fold domains"/>
    <property type="match status" value="1"/>
</dbReference>
<feature type="binding site" evidence="5 7">
    <location>
        <begin position="356"/>
        <end position="358"/>
    </location>
    <ligand>
        <name>NAD(+)</name>
        <dbReference type="ChEBI" id="CHEBI:57540"/>
    </ligand>
</feature>
<evidence type="ECO:0000256" key="7">
    <source>
        <dbReference type="PIRSR" id="PIRSR001109-2"/>
    </source>
</evidence>
<dbReference type="PROSITE" id="PS00739">
    <property type="entry name" value="ADOHCYASE_2"/>
    <property type="match status" value="1"/>
</dbReference>
<feature type="domain" description="S-adenosyl-L-homocysteine hydrolase NAD binding" evidence="10">
    <location>
        <begin position="248"/>
        <end position="410"/>
    </location>
</feature>
<dbReference type="NCBIfam" id="TIGR00936">
    <property type="entry name" value="ahcY"/>
    <property type="match status" value="1"/>
</dbReference>
<comment type="cofactor">
    <cofactor evidence="5 7 8">
        <name>NAD(+)</name>
        <dbReference type="ChEBI" id="CHEBI:57540"/>
    </cofactor>
    <text evidence="5 7 8">Binds 1 NAD(+) per subunit.</text>
</comment>
<reference evidence="12" key="1">
    <citation type="submission" date="2016-10" db="EMBL/GenBank/DDBJ databases">
        <authorList>
            <person name="Varghese N."/>
            <person name="Submissions S."/>
        </authorList>
    </citation>
    <scope>NUCLEOTIDE SEQUENCE [LARGE SCALE GENOMIC DNA]</scope>
    <source>
        <strain evidence="12">DSM 44654</strain>
    </source>
</reference>
<evidence type="ECO:0000256" key="2">
    <source>
        <dbReference type="ARBA" id="ARBA00022563"/>
    </source>
</evidence>
<accession>A0A1H5QP45</accession>
<comment type="similarity">
    <text evidence="1 5 9">Belongs to the adenosylhomocysteinase family.</text>
</comment>
<dbReference type="EMBL" id="FNUJ01000003">
    <property type="protein sequence ID" value="SEF26977.1"/>
    <property type="molecule type" value="Genomic_DNA"/>
</dbReference>
<feature type="binding site" evidence="7">
    <location>
        <begin position="279"/>
        <end position="284"/>
    </location>
    <ligand>
        <name>NAD(+)</name>
        <dbReference type="ChEBI" id="CHEBI:57540"/>
    </ligand>
</feature>
<feature type="binding site" evidence="5 6">
    <location>
        <position position="247"/>
    </location>
    <ligand>
        <name>substrate</name>
    </ligand>
</feature>
<evidence type="ECO:0000313" key="12">
    <source>
        <dbReference type="Proteomes" id="UP000198878"/>
    </source>
</evidence>
<organism evidence="11 12">
    <name type="scientific">Amycolatopsis pretoriensis</name>
    <dbReference type="NCBI Taxonomy" id="218821"/>
    <lineage>
        <taxon>Bacteria</taxon>
        <taxon>Bacillati</taxon>
        <taxon>Actinomycetota</taxon>
        <taxon>Actinomycetes</taxon>
        <taxon>Pseudonocardiales</taxon>
        <taxon>Pseudonocardiaceae</taxon>
        <taxon>Amycolatopsis</taxon>
    </lineage>
</organism>
<dbReference type="Pfam" id="PF05221">
    <property type="entry name" value="AdoHcyase"/>
    <property type="match status" value="1"/>
</dbReference>
<keyword evidence="4 5" id="KW-0520">NAD</keyword>
<feature type="binding site" evidence="5 7">
    <location>
        <position position="300"/>
    </location>
    <ligand>
        <name>NAD(+)</name>
        <dbReference type="ChEBI" id="CHEBI:57540"/>
    </ligand>
</feature>
<dbReference type="CDD" id="cd00401">
    <property type="entry name" value="SAHH"/>
    <property type="match status" value="1"/>
</dbReference>
<evidence type="ECO:0000259" key="10">
    <source>
        <dbReference type="SMART" id="SM00997"/>
    </source>
</evidence>
<dbReference type="GO" id="GO:0033353">
    <property type="term" value="P:S-adenosylmethionine cycle"/>
    <property type="evidence" value="ECO:0007669"/>
    <property type="project" value="TreeGrafter"/>
</dbReference>
<name>A0A1H5QP45_9PSEU</name>
<dbReference type="GO" id="GO:0005829">
    <property type="term" value="C:cytosol"/>
    <property type="evidence" value="ECO:0007669"/>
    <property type="project" value="TreeGrafter"/>
</dbReference>
<feature type="binding site" evidence="5">
    <location>
        <position position="248"/>
    </location>
    <ligand>
        <name>NAD(+)</name>
        <dbReference type="ChEBI" id="CHEBI:57540"/>
    </ligand>
</feature>
<proteinExistence type="inferred from homology"/>
<dbReference type="SUPFAM" id="SSF52283">
    <property type="entry name" value="Formate/glycerate dehydrogenase catalytic domain-like"/>
    <property type="match status" value="1"/>
</dbReference>
<dbReference type="Proteomes" id="UP000198878">
    <property type="component" value="Unassembled WGS sequence"/>
</dbReference>
<dbReference type="NCBIfam" id="NF004005">
    <property type="entry name" value="PRK05476.2-3"/>
    <property type="match status" value="1"/>
</dbReference>
<dbReference type="UniPathway" id="UPA00314">
    <property type="reaction ID" value="UER00076"/>
</dbReference>
<gene>
    <name evidence="5" type="primary">ahcY</name>
    <name evidence="11" type="ORF">SAMN05421837_103574</name>
</gene>
<feature type="binding site" evidence="5">
    <location>
        <position position="335"/>
    </location>
    <ligand>
        <name>NAD(+)</name>
        <dbReference type="ChEBI" id="CHEBI:57540"/>
    </ligand>
</feature>
<evidence type="ECO:0000256" key="1">
    <source>
        <dbReference type="ARBA" id="ARBA00007122"/>
    </source>
</evidence>
<feature type="binding site" evidence="5 7">
    <location>
        <position position="404"/>
    </location>
    <ligand>
        <name>NAD(+)</name>
        <dbReference type="ChEBI" id="CHEBI:57540"/>
    </ligand>
</feature>
<feature type="binding site" evidence="5 7">
    <location>
        <begin position="214"/>
        <end position="216"/>
    </location>
    <ligand>
        <name>NAD(+)</name>
        <dbReference type="ChEBI" id="CHEBI:57540"/>
    </ligand>
</feature>
<dbReference type="InterPro" id="IPR015878">
    <property type="entry name" value="Ado_hCys_hydrolase_NAD-bd"/>
</dbReference>
<dbReference type="PANTHER" id="PTHR23420">
    <property type="entry name" value="ADENOSYLHOMOCYSTEINASE"/>
    <property type="match status" value="1"/>
</dbReference>
<dbReference type="OrthoDB" id="9802717at2"/>
<evidence type="ECO:0000256" key="3">
    <source>
        <dbReference type="ARBA" id="ARBA00022801"/>
    </source>
</evidence>
<comment type="catalytic activity">
    <reaction evidence="5 8">
        <text>S-adenosyl-L-homocysteine + H2O = L-homocysteine + adenosine</text>
        <dbReference type="Rhea" id="RHEA:21708"/>
        <dbReference type="ChEBI" id="CHEBI:15377"/>
        <dbReference type="ChEBI" id="CHEBI:16335"/>
        <dbReference type="ChEBI" id="CHEBI:57856"/>
        <dbReference type="ChEBI" id="CHEBI:58199"/>
        <dbReference type="EC" id="3.13.2.1"/>
    </reaction>
</comment>
<dbReference type="AlphaFoldDB" id="A0A1H5QP45"/>
<dbReference type="SMART" id="SM00997">
    <property type="entry name" value="AdoHcyase_NAD"/>
    <property type="match status" value="1"/>
</dbReference>
<feature type="binding site" evidence="7">
    <location>
        <position position="411"/>
    </location>
    <ligand>
        <name>NAD(+)</name>
        <dbReference type="ChEBI" id="CHEBI:57540"/>
    </ligand>
</feature>